<name>A0A9D2AP19_9FIRM</name>
<protein>
    <submittedName>
        <fullName evidence="2">Uncharacterized protein</fullName>
    </submittedName>
</protein>
<feature type="non-terminal residue" evidence="2">
    <location>
        <position position="483"/>
    </location>
</feature>
<feature type="compositionally biased region" description="Polar residues" evidence="1">
    <location>
        <begin position="103"/>
        <end position="133"/>
    </location>
</feature>
<accession>A0A9D2AP19</accession>
<proteinExistence type="predicted"/>
<feature type="region of interest" description="Disordered" evidence="1">
    <location>
        <begin position="27"/>
        <end position="154"/>
    </location>
</feature>
<dbReference type="EMBL" id="DXFG01000261">
    <property type="protein sequence ID" value="HIX38525.1"/>
    <property type="molecule type" value="Genomic_DNA"/>
</dbReference>
<dbReference type="AlphaFoldDB" id="A0A9D2AP19"/>
<sequence>MAAIFLLAGSTCQVYGAEPENPVQITEEGRAAGADEMPETPADVQIQNPAEQLKAPVSAPDGTLPEFSDSPSAPDNAEKKTSEETSVPPADTELPSVDFTSGDPVQTPDQSGNQGQESQPTQQPDPEFQSPQKNPEEGQEKPVQEEEKSQSGTLYITREKLEKGIRANKDFRITVLLKNTWTSGNIRDGRMNLELPQELSLHSAYKKETFDLPTIQPGATEKINIRLHAGDIKEEGQTLRLKVRTVFQHEPEGKETERQEVLLIPVNTSESKAVFVDNTASYGASGGEAYFGGVESSGEEKKNADPMVPRIIVSQYDYDEDASAGKTFQTNITICNTNEKLNVENMVVSIETGETASLQGSSNMVYVKVLKPQETYRTGIRLKTSEDGKTDSADITLNFKYEYMKNGERTEVESAQKISIPVQIPDRFSAGEIQTMDEPSAGEEFTVSLPYVNKGKIPVSNVEAVIKTEMKAGETYKYLGNVE</sequence>
<evidence type="ECO:0000313" key="3">
    <source>
        <dbReference type="Proteomes" id="UP000824230"/>
    </source>
</evidence>
<comment type="caution">
    <text evidence="2">The sequence shown here is derived from an EMBL/GenBank/DDBJ whole genome shotgun (WGS) entry which is preliminary data.</text>
</comment>
<reference evidence="2" key="2">
    <citation type="submission" date="2021-04" db="EMBL/GenBank/DDBJ databases">
        <authorList>
            <person name="Gilroy R."/>
        </authorList>
    </citation>
    <scope>NUCLEOTIDE SEQUENCE</scope>
    <source>
        <strain evidence="2">ChiHjej12B11-1927</strain>
    </source>
</reference>
<reference evidence="2" key="1">
    <citation type="journal article" date="2021" name="PeerJ">
        <title>Extensive microbial diversity within the chicken gut microbiome revealed by metagenomics and culture.</title>
        <authorList>
            <person name="Gilroy R."/>
            <person name="Ravi A."/>
            <person name="Getino M."/>
            <person name="Pursley I."/>
            <person name="Horton D.L."/>
            <person name="Alikhan N.F."/>
            <person name="Baker D."/>
            <person name="Gharbi K."/>
            <person name="Hall N."/>
            <person name="Watson M."/>
            <person name="Adriaenssens E.M."/>
            <person name="Foster-Nyarko E."/>
            <person name="Jarju S."/>
            <person name="Secka A."/>
            <person name="Antonio M."/>
            <person name="Oren A."/>
            <person name="Chaudhuri R.R."/>
            <person name="La Ragione R."/>
            <person name="Hildebrand F."/>
            <person name="Pallen M.J."/>
        </authorList>
    </citation>
    <scope>NUCLEOTIDE SEQUENCE</scope>
    <source>
        <strain evidence="2">ChiHjej12B11-1927</strain>
    </source>
</reference>
<evidence type="ECO:0000313" key="2">
    <source>
        <dbReference type="EMBL" id="HIX38525.1"/>
    </source>
</evidence>
<feature type="compositionally biased region" description="Basic and acidic residues" evidence="1">
    <location>
        <begin position="134"/>
        <end position="149"/>
    </location>
</feature>
<organism evidence="2 3">
    <name type="scientific">Candidatus Blautia pullistercoris</name>
    <dbReference type="NCBI Taxonomy" id="2838499"/>
    <lineage>
        <taxon>Bacteria</taxon>
        <taxon>Bacillati</taxon>
        <taxon>Bacillota</taxon>
        <taxon>Clostridia</taxon>
        <taxon>Lachnospirales</taxon>
        <taxon>Lachnospiraceae</taxon>
        <taxon>Blautia</taxon>
    </lineage>
</organism>
<dbReference type="Proteomes" id="UP000824230">
    <property type="component" value="Unassembled WGS sequence"/>
</dbReference>
<gene>
    <name evidence="2" type="ORF">H9738_11765</name>
</gene>
<evidence type="ECO:0000256" key="1">
    <source>
        <dbReference type="SAM" id="MobiDB-lite"/>
    </source>
</evidence>